<dbReference type="AlphaFoldDB" id="A0A085ZQ56"/>
<reference evidence="1 2" key="1">
    <citation type="submission" date="2014-07" db="EMBL/GenBank/DDBJ databases">
        <title>Genome of Flavobacterium reichenbachii LMG 25512.</title>
        <authorList>
            <person name="Stropko S.J."/>
            <person name="Pipes S.E."/>
            <person name="Newman J.D."/>
        </authorList>
    </citation>
    <scope>NUCLEOTIDE SEQUENCE [LARGE SCALE GENOMIC DNA]</scope>
    <source>
        <strain evidence="1 2">LMG 25512</strain>
    </source>
</reference>
<keyword evidence="2" id="KW-1185">Reference proteome</keyword>
<proteinExistence type="predicted"/>
<evidence type="ECO:0000313" key="1">
    <source>
        <dbReference type="EMBL" id="KFF06570.1"/>
    </source>
</evidence>
<protein>
    <submittedName>
        <fullName evidence="1">Uncharacterized protein</fullName>
    </submittedName>
</protein>
<name>A0A085ZQ56_9FLAO</name>
<dbReference type="STRING" id="362418.IW19_14095"/>
<sequence length="77" mass="9055">MDNEQIIHEFLLKFKGFKKGAKMHLTDTIRRDIVKNLRFNTDDAINSILNSGYFKLEMHDSVSLTDEGFEYANQTHY</sequence>
<organism evidence="1 2">
    <name type="scientific">Flavobacterium reichenbachii</name>
    <dbReference type="NCBI Taxonomy" id="362418"/>
    <lineage>
        <taxon>Bacteria</taxon>
        <taxon>Pseudomonadati</taxon>
        <taxon>Bacteroidota</taxon>
        <taxon>Flavobacteriia</taxon>
        <taxon>Flavobacteriales</taxon>
        <taxon>Flavobacteriaceae</taxon>
        <taxon>Flavobacterium</taxon>
    </lineage>
</organism>
<dbReference type="EMBL" id="JPRL01000001">
    <property type="protein sequence ID" value="KFF06570.1"/>
    <property type="molecule type" value="Genomic_DNA"/>
</dbReference>
<accession>A0A085ZQ56</accession>
<gene>
    <name evidence="1" type="ORF">IW19_14095</name>
</gene>
<evidence type="ECO:0000313" key="2">
    <source>
        <dbReference type="Proteomes" id="UP000028715"/>
    </source>
</evidence>
<comment type="caution">
    <text evidence="1">The sequence shown here is derived from an EMBL/GenBank/DDBJ whole genome shotgun (WGS) entry which is preliminary data.</text>
</comment>
<dbReference type="Proteomes" id="UP000028715">
    <property type="component" value="Unassembled WGS sequence"/>
</dbReference>